<proteinExistence type="predicted"/>
<comment type="caution">
    <text evidence="2">The sequence shown here is derived from an EMBL/GenBank/DDBJ whole genome shotgun (WGS) entry which is preliminary data.</text>
</comment>
<evidence type="ECO:0000313" key="3">
    <source>
        <dbReference type="Proteomes" id="UP000244060"/>
    </source>
</evidence>
<accession>A0A2T5JUR3</accession>
<evidence type="ECO:0000313" key="2">
    <source>
        <dbReference type="EMBL" id="PTR13892.1"/>
    </source>
</evidence>
<keyword evidence="3" id="KW-1185">Reference proteome</keyword>
<reference evidence="2 3" key="1">
    <citation type="submission" date="2018-04" db="EMBL/GenBank/DDBJ databases">
        <title>Genomic Encyclopedia of Type Strains, Phase III (KMG-III): the genomes of soil and plant-associated and newly described type strains.</title>
        <authorList>
            <person name="Whitman W."/>
        </authorList>
    </citation>
    <scope>NUCLEOTIDE SEQUENCE [LARGE SCALE GENOMIC DNA]</scope>
    <source>
        <strain evidence="2 3">KA25</strain>
    </source>
</reference>
<dbReference type="AlphaFoldDB" id="A0A2T5JUR3"/>
<name>A0A2T5JUR3_9RHOB</name>
<gene>
    <name evidence="2" type="ORF">C8J28_11957</name>
</gene>
<protein>
    <recommendedName>
        <fullName evidence="4">Transposase</fullName>
    </recommendedName>
</protein>
<feature type="compositionally biased region" description="Basic and acidic residues" evidence="1">
    <location>
        <begin position="39"/>
        <end position="52"/>
    </location>
</feature>
<evidence type="ECO:0000256" key="1">
    <source>
        <dbReference type="SAM" id="MobiDB-lite"/>
    </source>
</evidence>
<sequence length="59" mass="6750">MDVHIGSVETQVTATDPKLLDDPRFIARIVRLVKEELARDDLEKGRRERDRSPTPPPGR</sequence>
<evidence type="ECO:0008006" key="4">
    <source>
        <dbReference type="Google" id="ProtNLM"/>
    </source>
</evidence>
<feature type="region of interest" description="Disordered" evidence="1">
    <location>
        <begin position="39"/>
        <end position="59"/>
    </location>
</feature>
<dbReference type="Proteomes" id="UP000244060">
    <property type="component" value="Unassembled WGS sequence"/>
</dbReference>
<dbReference type="RefSeq" id="WP_044249875.1">
    <property type="nucleotide sequence ID" value="NZ_CP089970.1"/>
</dbReference>
<organism evidence="2 3">
    <name type="scientific">Cereibacter azotoformans</name>
    <dbReference type="NCBI Taxonomy" id="43057"/>
    <lineage>
        <taxon>Bacteria</taxon>
        <taxon>Pseudomonadati</taxon>
        <taxon>Pseudomonadota</taxon>
        <taxon>Alphaproteobacteria</taxon>
        <taxon>Rhodobacterales</taxon>
        <taxon>Paracoccaceae</taxon>
        <taxon>Cereibacter</taxon>
    </lineage>
</organism>
<dbReference type="EMBL" id="QAOT01000019">
    <property type="protein sequence ID" value="PTR13892.1"/>
    <property type="molecule type" value="Genomic_DNA"/>
</dbReference>
<dbReference type="OrthoDB" id="9909010at2"/>